<protein>
    <recommendedName>
        <fullName evidence="3 6">Flagellar basal-body rod protein FlgC</fullName>
    </recommendedName>
</protein>
<reference evidence="9" key="1">
    <citation type="submission" date="2022-07" db="EMBL/GenBank/DDBJ databases">
        <title>Parvularcula maris sp. nov., an algicidal bacterium isolated from seawater.</title>
        <authorList>
            <person name="Li F."/>
        </authorList>
    </citation>
    <scope>NUCLEOTIDE SEQUENCE</scope>
    <source>
        <strain evidence="9">BGMRC 0090</strain>
    </source>
</reference>
<keyword evidence="10" id="KW-1185">Reference proteome</keyword>
<dbReference type="EMBL" id="JANIBC010000005">
    <property type="protein sequence ID" value="MCQ8185498.1"/>
    <property type="molecule type" value="Genomic_DNA"/>
</dbReference>
<dbReference type="AlphaFoldDB" id="A0A9X2L9B6"/>
<evidence type="ECO:0000256" key="6">
    <source>
        <dbReference type="RuleBase" id="RU362062"/>
    </source>
</evidence>
<dbReference type="PANTHER" id="PTHR30435">
    <property type="entry name" value="FLAGELLAR PROTEIN"/>
    <property type="match status" value="1"/>
</dbReference>
<dbReference type="InterPro" id="IPR001444">
    <property type="entry name" value="Flag_bb_rod_N"/>
</dbReference>
<evidence type="ECO:0000256" key="3">
    <source>
        <dbReference type="ARBA" id="ARBA00017941"/>
    </source>
</evidence>
<keyword evidence="9" id="KW-0966">Cell projection</keyword>
<dbReference type="InterPro" id="IPR006299">
    <property type="entry name" value="FlgC"/>
</dbReference>
<accession>A0A9X2L9B6</accession>
<evidence type="ECO:0000259" key="8">
    <source>
        <dbReference type="Pfam" id="PF06429"/>
    </source>
</evidence>
<dbReference type="Pfam" id="PF06429">
    <property type="entry name" value="Flg_bbr_C"/>
    <property type="match status" value="1"/>
</dbReference>
<feature type="domain" description="Flagellar basal body rod protein N-terminal" evidence="7">
    <location>
        <begin position="8"/>
        <end position="33"/>
    </location>
</feature>
<dbReference type="RefSeq" id="WP_256619384.1">
    <property type="nucleotide sequence ID" value="NZ_JANIBC010000005.1"/>
</dbReference>
<comment type="caution">
    <text evidence="9">The sequence shown here is derived from an EMBL/GenBank/DDBJ whole genome shotgun (WGS) entry which is preliminary data.</text>
</comment>
<dbReference type="InterPro" id="IPR010930">
    <property type="entry name" value="Flg_bb/hook_C_dom"/>
</dbReference>
<evidence type="ECO:0000256" key="2">
    <source>
        <dbReference type="ARBA" id="ARBA00009677"/>
    </source>
</evidence>
<proteinExistence type="inferred from homology"/>
<evidence type="ECO:0000256" key="4">
    <source>
        <dbReference type="ARBA" id="ARBA00023143"/>
    </source>
</evidence>
<evidence type="ECO:0000313" key="10">
    <source>
        <dbReference type="Proteomes" id="UP001142610"/>
    </source>
</evidence>
<dbReference type="Pfam" id="PF00460">
    <property type="entry name" value="Flg_bb_rod"/>
    <property type="match status" value="1"/>
</dbReference>
<evidence type="ECO:0000313" key="9">
    <source>
        <dbReference type="EMBL" id="MCQ8185498.1"/>
    </source>
</evidence>
<evidence type="ECO:0000259" key="7">
    <source>
        <dbReference type="Pfam" id="PF00460"/>
    </source>
</evidence>
<dbReference type="GO" id="GO:0071978">
    <property type="term" value="P:bacterial-type flagellum-dependent swarming motility"/>
    <property type="evidence" value="ECO:0007669"/>
    <property type="project" value="TreeGrafter"/>
</dbReference>
<dbReference type="PANTHER" id="PTHR30435:SF2">
    <property type="entry name" value="FLAGELLAR BASAL-BODY ROD PROTEIN FLGC"/>
    <property type="match status" value="1"/>
</dbReference>
<name>A0A9X2L9B6_9PROT</name>
<comment type="subcellular location">
    <subcellularLocation>
        <location evidence="1 6">Bacterial flagellum basal body</location>
    </subcellularLocation>
</comment>
<evidence type="ECO:0000256" key="1">
    <source>
        <dbReference type="ARBA" id="ARBA00004117"/>
    </source>
</evidence>
<gene>
    <name evidence="9" type="primary">flgC</name>
    <name evidence="9" type="ORF">NOG11_08825</name>
</gene>
<evidence type="ECO:0000256" key="5">
    <source>
        <dbReference type="ARBA" id="ARBA00025933"/>
    </source>
</evidence>
<feature type="domain" description="Flagellar basal-body/hook protein C-terminal" evidence="8">
    <location>
        <begin position="89"/>
        <end position="133"/>
    </location>
</feature>
<dbReference type="PROSITE" id="PS00588">
    <property type="entry name" value="FLAGELLA_BB_ROD"/>
    <property type="match status" value="1"/>
</dbReference>
<keyword evidence="9" id="KW-0282">Flagellum</keyword>
<comment type="similarity">
    <text evidence="2">Belongs to the flagella basal body rod proteins family.</text>
</comment>
<organism evidence="9 10">
    <name type="scientific">Parvularcula maris</name>
    <dbReference type="NCBI Taxonomy" id="2965077"/>
    <lineage>
        <taxon>Bacteria</taxon>
        <taxon>Pseudomonadati</taxon>
        <taxon>Pseudomonadota</taxon>
        <taxon>Alphaproteobacteria</taxon>
        <taxon>Parvularculales</taxon>
        <taxon>Parvularculaceae</taxon>
        <taxon>Parvularcula</taxon>
    </lineage>
</organism>
<dbReference type="Proteomes" id="UP001142610">
    <property type="component" value="Unassembled WGS sequence"/>
</dbReference>
<sequence length="137" mass="14803">MDAISATMKIAASGLEAQSTRVRMVSENIANANSLGSAPGADPYRRKTIVFQPTFDKALGADTVTIKKIGTDPGEFKLSYDPSHPAADQRGYVKVPNVNPLIEMTDMREATRSYDANLNVIEQARGMAMATIALLDR</sequence>
<dbReference type="InterPro" id="IPR019776">
    <property type="entry name" value="Flagellar_basal_body_rod_CS"/>
</dbReference>
<dbReference type="NCBIfam" id="TIGR01395">
    <property type="entry name" value="FlgC"/>
    <property type="match status" value="1"/>
</dbReference>
<dbReference type="GO" id="GO:0030694">
    <property type="term" value="C:bacterial-type flagellum basal body, rod"/>
    <property type="evidence" value="ECO:0007669"/>
    <property type="project" value="UniProtKB-UniRule"/>
</dbReference>
<keyword evidence="4 6" id="KW-0975">Bacterial flagellum</keyword>
<keyword evidence="9" id="KW-0969">Cilium</keyword>
<comment type="subunit">
    <text evidence="5 6">The basal body constitutes a major portion of the flagellar organelle and consists of four rings (L,P,S, and M) mounted on a central rod. The rod consists of about 26 subunits of FlgG in the distal portion, and FlgB, FlgC and FlgF are thought to build up the proximal portion of the rod with about 6 subunits each.</text>
</comment>